<feature type="transmembrane region" description="Helical" evidence="6">
    <location>
        <begin position="15"/>
        <end position="35"/>
    </location>
</feature>
<dbReference type="InterPro" id="IPR050189">
    <property type="entry name" value="MFS_Efflux_Transporters"/>
</dbReference>
<feature type="transmembrane region" description="Helical" evidence="6">
    <location>
        <begin position="344"/>
        <end position="366"/>
    </location>
</feature>
<feature type="transmembrane region" description="Helical" evidence="6">
    <location>
        <begin position="85"/>
        <end position="104"/>
    </location>
</feature>
<feature type="transmembrane region" description="Helical" evidence="6">
    <location>
        <begin position="220"/>
        <end position="241"/>
    </location>
</feature>
<dbReference type="GO" id="GO:0005886">
    <property type="term" value="C:plasma membrane"/>
    <property type="evidence" value="ECO:0007669"/>
    <property type="project" value="UniProtKB-SubCell"/>
</dbReference>
<evidence type="ECO:0000313" key="8">
    <source>
        <dbReference type="EMBL" id="MBA2841314.1"/>
    </source>
</evidence>
<dbReference type="RefSeq" id="WP_181489397.1">
    <property type="nucleotide sequence ID" value="NZ_JACDUI010000003.1"/>
</dbReference>
<feature type="transmembrane region" description="Helical" evidence="6">
    <location>
        <begin position="372"/>
        <end position="397"/>
    </location>
</feature>
<feature type="transmembrane region" description="Helical" evidence="6">
    <location>
        <begin position="110"/>
        <end position="131"/>
    </location>
</feature>
<evidence type="ECO:0000256" key="3">
    <source>
        <dbReference type="ARBA" id="ARBA00022692"/>
    </source>
</evidence>
<proteinExistence type="predicted"/>
<evidence type="ECO:0000313" key="9">
    <source>
        <dbReference type="Proteomes" id="UP000563838"/>
    </source>
</evidence>
<dbReference type="InterPro" id="IPR020846">
    <property type="entry name" value="MFS_dom"/>
</dbReference>
<comment type="subcellular location">
    <subcellularLocation>
        <location evidence="1">Cell membrane</location>
        <topology evidence="1">Multi-pass membrane protein</topology>
    </subcellularLocation>
</comment>
<keyword evidence="4 6" id="KW-1133">Transmembrane helix</keyword>
<keyword evidence="3 6" id="KW-0812">Transmembrane</keyword>
<dbReference type="Gene3D" id="1.20.1250.20">
    <property type="entry name" value="MFS general substrate transporter like domains"/>
    <property type="match status" value="1"/>
</dbReference>
<dbReference type="GO" id="GO:0022857">
    <property type="term" value="F:transmembrane transporter activity"/>
    <property type="evidence" value="ECO:0007669"/>
    <property type="project" value="InterPro"/>
</dbReference>
<sequence>MEKNTNNQIINDNKLAWGAIWAMSLCAMVLVASEFMPVSLLTPIATDLQITEGTAGQSISISGLFALITSLFLTQIIGNKDRRHVLLFFTALTGLSGILVAFAPDSTMLMIGRALLGMCIGGFWSMSAATVMRIVSASSVPKALAILNGGTALSTTVAAPMGSFLGGIIGWRGAFFMIVPLTFIAFIWQYKSIPKLPKENSNEQKEKFGSVLGLLKNWKVTLGMISVMLFFMGQSALFTYLRPFLEIVTRVNVETLSLVLLSMGIFGLMGTFIIEIMLKKRLYSLIIIIPFLMAITALLMLSFGTSLAAIFVLISIWGFLATSAPVAWWTWLSRTLPTRAEAGGGLMVAIIQLAITLGAAFGGVFFDTSGYKITFMFSALILGIATIMACITGFHVYRVAKNKN</sequence>
<evidence type="ECO:0000256" key="6">
    <source>
        <dbReference type="SAM" id="Phobius"/>
    </source>
</evidence>
<dbReference type="PANTHER" id="PTHR43124:SF5">
    <property type="entry name" value="PURINE RIBONUCLEOSIDE EFFLUX PUMP NEPI"/>
    <property type="match status" value="1"/>
</dbReference>
<evidence type="ECO:0000256" key="5">
    <source>
        <dbReference type="ARBA" id="ARBA00023136"/>
    </source>
</evidence>
<feature type="transmembrane region" description="Helical" evidence="6">
    <location>
        <begin position="168"/>
        <end position="188"/>
    </location>
</feature>
<dbReference type="PANTHER" id="PTHR43124">
    <property type="entry name" value="PURINE EFFLUX PUMP PBUE"/>
    <property type="match status" value="1"/>
</dbReference>
<name>A0A7J9NK56_METMI</name>
<keyword evidence="5 6" id="KW-0472">Membrane</keyword>
<accession>A0A7J9NK56</accession>
<protein>
    <submittedName>
        <fullName evidence="8">DHA1 family purine ribonucleoside efflux pump-like MFS transporter</fullName>
    </submittedName>
</protein>
<feature type="transmembrane region" description="Helical" evidence="6">
    <location>
        <begin position="282"/>
        <end position="301"/>
    </location>
</feature>
<keyword evidence="2" id="KW-1003">Cell membrane</keyword>
<feature type="transmembrane region" description="Helical" evidence="6">
    <location>
        <begin position="143"/>
        <end position="162"/>
    </location>
</feature>
<feature type="domain" description="Major facilitator superfamily (MFS) profile" evidence="7">
    <location>
        <begin position="19"/>
        <end position="401"/>
    </location>
</feature>
<feature type="transmembrane region" description="Helical" evidence="6">
    <location>
        <begin position="307"/>
        <end position="332"/>
    </location>
</feature>
<comment type="caution">
    <text evidence="8">The sequence shown here is derived from an EMBL/GenBank/DDBJ whole genome shotgun (WGS) entry which is preliminary data.</text>
</comment>
<feature type="transmembrane region" description="Helical" evidence="6">
    <location>
        <begin position="256"/>
        <end position="275"/>
    </location>
</feature>
<evidence type="ECO:0000256" key="4">
    <source>
        <dbReference type="ARBA" id="ARBA00022989"/>
    </source>
</evidence>
<dbReference type="EMBL" id="JACDUI010000003">
    <property type="protein sequence ID" value="MBA2841314.1"/>
    <property type="molecule type" value="Genomic_DNA"/>
</dbReference>
<dbReference type="InterPro" id="IPR036259">
    <property type="entry name" value="MFS_trans_sf"/>
</dbReference>
<evidence type="ECO:0000256" key="2">
    <source>
        <dbReference type="ARBA" id="ARBA00022475"/>
    </source>
</evidence>
<evidence type="ECO:0000256" key="1">
    <source>
        <dbReference type="ARBA" id="ARBA00004651"/>
    </source>
</evidence>
<dbReference type="SUPFAM" id="SSF103473">
    <property type="entry name" value="MFS general substrate transporter"/>
    <property type="match status" value="1"/>
</dbReference>
<evidence type="ECO:0000259" key="7">
    <source>
        <dbReference type="PROSITE" id="PS50850"/>
    </source>
</evidence>
<dbReference type="PROSITE" id="PS50850">
    <property type="entry name" value="MFS"/>
    <property type="match status" value="1"/>
</dbReference>
<gene>
    <name evidence="8" type="ORF">HNP87_001863</name>
</gene>
<dbReference type="Pfam" id="PF07690">
    <property type="entry name" value="MFS_1"/>
    <property type="match status" value="1"/>
</dbReference>
<reference evidence="8 9" key="1">
    <citation type="submission" date="2020-07" db="EMBL/GenBank/DDBJ databases">
        <title>Genomic Encyclopedia of Type Strains, Phase IV (KMG-V): Genome sequencing to study the core and pangenomes of soil and plant-associated prokaryotes.</title>
        <authorList>
            <person name="Whitman W."/>
        </authorList>
    </citation>
    <scope>NUCLEOTIDE SEQUENCE [LARGE SCALE GENOMIC DNA]</scope>
    <source>
        <strain evidence="8 9">A4</strain>
    </source>
</reference>
<feature type="transmembrane region" description="Helical" evidence="6">
    <location>
        <begin position="55"/>
        <end position="73"/>
    </location>
</feature>
<dbReference type="Proteomes" id="UP000563838">
    <property type="component" value="Unassembled WGS sequence"/>
</dbReference>
<dbReference type="AlphaFoldDB" id="A0A7J9NK56"/>
<organism evidence="8 9">
    <name type="scientific">Methanococcus maripaludis</name>
    <name type="common">Methanococcus deltae</name>
    <dbReference type="NCBI Taxonomy" id="39152"/>
    <lineage>
        <taxon>Archaea</taxon>
        <taxon>Methanobacteriati</taxon>
        <taxon>Methanobacteriota</taxon>
        <taxon>Methanomada group</taxon>
        <taxon>Methanococci</taxon>
        <taxon>Methanococcales</taxon>
        <taxon>Methanococcaceae</taxon>
        <taxon>Methanococcus</taxon>
    </lineage>
</organism>
<dbReference type="CDD" id="cd17324">
    <property type="entry name" value="MFS_NepI_like"/>
    <property type="match status" value="1"/>
</dbReference>
<dbReference type="InterPro" id="IPR011701">
    <property type="entry name" value="MFS"/>
</dbReference>